<protein>
    <recommendedName>
        <fullName evidence="3">Carboxylic ester hydrolase</fullName>
        <ecNumber evidence="3">3.1.1.-</ecNumber>
    </recommendedName>
</protein>
<feature type="compositionally biased region" description="Low complexity" evidence="4">
    <location>
        <begin position="525"/>
        <end position="536"/>
    </location>
</feature>
<organism evidence="6 7">
    <name type="scientific">Gordonia desulfuricans</name>
    <dbReference type="NCBI Taxonomy" id="89051"/>
    <lineage>
        <taxon>Bacteria</taxon>
        <taxon>Bacillati</taxon>
        <taxon>Actinomycetota</taxon>
        <taxon>Actinomycetes</taxon>
        <taxon>Mycobacteriales</taxon>
        <taxon>Gordoniaceae</taxon>
        <taxon>Gordonia</taxon>
    </lineage>
</organism>
<evidence type="ECO:0000313" key="7">
    <source>
        <dbReference type="Proteomes" id="UP000466307"/>
    </source>
</evidence>
<keyword evidence="2 3" id="KW-0378">Hydrolase</keyword>
<dbReference type="PANTHER" id="PTHR11559">
    <property type="entry name" value="CARBOXYLESTERASE"/>
    <property type="match status" value="1"/>
</dbReference>
<dbReference type="InterPro" id="IPR019826">
    <property type="entry name" value="Carboxylesterase_B_AS"/>
</dbReference>
<evidence type="ECO:0000256" key="3">
    <source>
        <dbReference type="RuleBase" id="RU361235"/>
    </source>
</evidence>
<comment type="similarity">
    <text evidence="1 3">Belongs to the type-B carboxylesterase/lipase family.</text>
</comment>
<comment type="caution">
    <text evidence="6">The sequence shown here is derived from an EMBL/GenBank/DDBJ whole genome shotgun (WGS) entry which is preliminary data.</text>
</comment>
<keyword evidence="7" id="KW-1185">Reference proteome</keyword>
<accession>A0A7K3LLX8</accession>
<feature type="region of interest" description="Disordered" evidence="4">
    <location>
        <begin position="513"/>
        <end position="540"/>
    </location>
</feature>
<dbReference type="SUPFAM" id="SSF53474">
    <property type="entry name" value="alpha/beta-Hydrolases"/>
    <property type="match status" value="1"/>
</dbReference>
<dbReference type="EC" id="3.1.1.-" evidence="3"/>
<dbReference type="GO" id="GO:0016787">
    <property type="term" value="F:hydrolase activity"/>
    <property type="evidence" value="ECO:0007669"/>
    <property type="project" value="UniProtKB-KW"/>
</dbReference>
<evidence type="ECO:0000256" key="1">
    <source>
        <dbReference type="ARBA" id="ARBA00005964"/>
    </source>
</evidence>
<dbReference type="InterPro" id="IPR002018">
    <property type="entry name" value="CarbesteraseB"/>
</dbReference>
<name>A0A7K3LLX8_9ACTN</name>
<dbReference type="AlphaFoldDB" id="A0A7K3LLX8"/>
<dbReference type="InterPro" id="IPR029058">
    <property type="entry name" value="AB_hydrolase_fold"/>
</dbReference>
<dbReference type="EMBL" id="JAADZU010000014">
    <property type="protein sequence ID" value="NDK89244.1"/>
    <property type="molecule type" value="Genomic_DNA"/>
</dbReference>
<feature type="region of interest" description="Disordered" evidence="4">
    <location>
        <begin position="1"/>
        <end position="38"/>
    </location>
</feature>
<evidence type="ECO:0000259" key="5">
    <source>
        <dbReference type="Pfam" id="PF00135"/>
    </source>
</evidence>
<reference evidence="6 7" key="1">
    <citation type="submission" date="2020-01" db="EMBL/GenBank/DDBJ databases">
        <title>Investigation of new actinobacteria for the biodesulphurisation of diesel fuel.</title>
        <authorList>
            <person name="Athi Narayanan S.M."/>
        </authorList>
    </citation>
    <scope>NUCLEOTIDE SEQUENCE [LARGE SCALE GENOMIC DNA]</scope>
    <source>
        <strain evidence="6 7">213E</strain>
    </source>
</reference>
<evidence type="ECO:0000313" key="6">
    <source>
        <dbReference type="EMBL" id="NDK89244.1"/>
    </source>
</evidence>
<feature type="domain" description="Carboxylesterase type B" evidence="5">
    <location>
        <begin position="38"/>
        <end position="491"/>
    </location>
</feature>
<dbReference type="Gene3D" id="3.40.50.1820">
    <property type="entry name" value="alpha/beta hydrolase"/>
    <property type="match status" value="1"/>
</dbReference>
<sequence length="578" mass="61243">MVASIRRLAPRRHPDCDKLDPAAVPTRVPHDGPVNSRSAVVETTSGPYRGVVEGPVTVWRGMRFAAPPIGENRWRRAQPAPVHTEIVEADRPGSVCPQQVIPVVGLGPDAVMDEDCLFLNVWSPSGSDGPALPVMVWLHGGAYVYGSGSQPLYDGTVLARTAGIVVVTVNYRIGAFGFADMRTVVDDAESNPALSDVLAALRWVQDNIAGFGGDPAQVTVAGESAGGGMVTTLLAMPAATGLFARAISQSSPASTIFTAERMAVVADLLHRGIPAGLRDASAEHLVEAGMSAFADVPQASPGILAYTPTVDGDLLPRHPMDVFAAGESLPVPLLIGSNRDEATVFKYMKSPLMPIDLDVLRRMFLRLADERPDLPIPDEHVIESLYPRRKSAAGVGMARDLAFRMPALWVAEPHSRIAPVYLYRFDWAPPMFRVMRLGATHAAELGLTWGNISIGKRDITYRLGGRGTAETLSARMVARWGAFVRGAAPDHVTGTTLNGATLNGATLNGSGMNGTTLNGSGANGSGPNSTGPNSAGVSWPAYTPERRATMVIGAADRVVDDLDGALRQTWGEVALGFR</sequence>
<gene>
    <name evidence="6" type="ORF">GYA93_06550</name>
</gene>
<dbReference type="Proteomes" id="UP000466307">
    <property type="component" value="Unassembled WGS sequence"/>
</dbReference>
<proteinExistence type="inferred from homology"/>
<dbReference type="Pfam" id="PF00135">
    <property type="entry name" value="COesterase"/>
    <property type="match status" value="1"/>
</dbReference>
<evidence type="ECO:0000256" key="4">
    <source>
        <dbReference type="SAM" id="MobiDB-lite"/>
    </source>
</evidence>
<dbReference type="InterPro" id="IPR019819">
    <property type="entry name" value="Carboxylesterase_B_CS"/>
</dbReference>
<dbReference type="InterPro" id="IPR050309">
    <property type="entry name" value="Type-B_Carboxylest/Lipase"/>
</dbReference>
<evidence type="ECO:0000256" key="2">
    <source>
        <dbReference type="ARBA" id="ARBA00022801"/>
    </source>
</evidence>
<dbReference type="PROSITE" id="PS00941">
    <property type="entry name" value="CARBOXYLESTERASE_B_2"/>
    <property type="match status" value="1"/>
</dbReference>
<dbReference type="PROSITE" id="PS00122">
    <property type="entry name" value="CARBOXYLESTERASE_B_1"/>
    <property type="match status" value="1"/>
</dbReference>